<comment type="subcellular location">
    <subcellularLocation>
        <location evidence="1">Membrane</location>
        <topology evidence="1">Multi-pass membrane protein</topology>
    </subcellularLocation>
</comment>
<proteinExistence type="inferred from homology"/>
<organism evidence="7 8">
    <name type="scientific">Candidatus Daviesbacteria bacterium RIFCSPHIGHO2_01_FULL_40_11</name>
    <dbReference type="NCBI Taxonomy" id="1797762"/>
    <lineage>
        <taxon>Bacteria</taxon>
        <taxon>Candidatus Daviesiibacteriota</taxon>
    </lineage>
</organism>
<feature type="transmembrane region" description="Helical" evidence="6">
    <location>
        <begin position="235"/>
        <end position="251"/>
    </location>
</feature>
<dbReference type="PANTHER" id="PTHR16119">
    <property type="entry name" value="TRANSMEMBRANE PROTEIN 144"/>
    <property type="match status" value="1"/>
</dbReference>
<evidence type="ECO:0000256" key="5">
    <source>
        <dbReference type="ARBA" id="ARBA00023136"/>
    </source>
</evidence>
<dbReference type="InterPro" id="IPR010651">
    <property type="entry name" value="Sugar_transport"/>
</dbReference>
<gene>
    <name evidence="7" type="ORF">A2867_02715</name>
</gene>
<dbReference type="EMBL" id="MFCP01000026">
    <property type="protein sequence ID" value="OGE27962.1"/>
    <property type="molecule type" value="Genomic_DNA"/>
</dbReference>
<comment type="similarity">
    <text evidence="2">Belongs to the GRP transporter (TC 2.A.7.5) family.</text>
</comment>
<feature type="transmembrane region" description="Helical" evidence="6">
    <location>
        <begin position="116"/>
        <end position="138"/>
    </location>
</feature>
<dbReference type="Proteomes" id="UP000177555">
    <property type="component" value="Unassembled WGS sequence"/>
</dbReference>
<reference evidence="7 8" key="1">
    <citation type="journal article" date="2016" name="Nat. Commun.">
        <title>Thousands of microbial genomes shed light on interconnected biogeochemical processes in an aquifer system.</title>
        <authorList>
            <person name="Anantharaman K."/>
            <person name="Brown C.T."/>
            <person name="Hug L.A."/>
            <person name="Sharon I."/>
            <person name="Castelle C.J."/>
            <person name="Probst A.J."/>
            <person name="Thomas B.C."/>
            <person name="Singh A."/>
            <person name="Wilkins M.J."/>
            <person name="Karaoz U."/>
            <person name="Brodie E.L."/>
            <person name="Williams K.H."/>
            <person name="Hubbard S.S."/>
            <person name="Banfield J.F."/>
        </authorList>
    </citation>
    <scope>NUCLEOTIDE SEQUENCE [LARGE SCALE GENOMIC DNA]</scope>
</reference>
<comment type="caution">
    <text evidence="7">The sequence shown here is derived from an EMBL/GenBank/DDBJ whole genome shotgun (WGS) entry which is preliminary data.</text>
</comment>
<evidence type="ECO:0000313" key="7">
    <source>
        <dbReference type="EMBL" id="OGE27962.1"/>
    </source>
</evidence>
<dbReference type="CDD" id="cd23110">
    <property type="entry name" value="GRP"/>
    <property type="match status" value="1"/>
</dbReference>
<keyword evidence="5 6" id="KW-0472">Membrane</keyword>
<dbReference type="GO" id="GO:0016020">
    <property type="term" value="C:membrane"/>
    <property type="evidence" value="ECO:0007669"/>
    <property type="project" value="UniProtKB-SubCell"/>
</dbReference>
<evidence type="ECO:0000256" key="4">
    <source>
        <dbReference type="ARBA" id="ARBA00022989"/>
    </source>
</evidence>
<keyword evidence="3 6" id="KW-0812">Transmembrane</keyword>
<dbReference type="GO" id="GO:0015144">
    <property type="term" value="F:carbohydrate transmembrane transporter activity"/>
    <property type="evidence" value="ECO:0007669"/>
    <property type="project" value="InterPro"/>
</dbReference>
<dbReference type="Pfam" id="PF06800">
    <property type="entry name" value="Sugar_transport"/>
    <property type="match status" value="1"/>
</dbReference>
<dbReference type="AlphaFoldDB" id="A0A1F5JH81"/>
<evidence type="ECO:0000256" key="3">
    <source>
        <dbReference type="ARBA" id="ARBA00022692"/>
    </source>
</evidence>
<accession>A0A1F5JH81</accession>
<sequence>MNNLGVLAAAAAALCWGSYMVPFKKSGSLNLTQFQAVMAVGIGLSGLLLSLILGYPLSLNAYGLFSGVLWATANTIALVAISSLGLSRAVPIIASFVVILSFLWGALIFNELPSGLLMGFLGIGLIISGVVLISAIGITGGQNIKMGLLATISAGLIWGSQWVPLKMSNVNALDLFFPVCLGIFFSGLIIFVVKRAEFKREAITESLLSGLIWNAGNLLSLVSLSLIGLSKMGPISQMAVLVAVLWGLFYFKEVTNIKARLQVLIGAIILLGGVAVLGFA</sequence>
<feature type="transmembrane region" description="Helical" evidence="6">
    <location>
        <begin position="89"/>
        <end position="109"/>
    </location>
</feature>
<dbReference type="PANTHER" id="PTHR16119:SF17">
    <property type="entry name" value="TRANSMEMBRANE PROTEIN 144"/>
    <property type="match status" value="1"/>
</dbReference>
<name>A0A1F5JH81_9BACT</name>
<evidence type="ECO:0000256" key="6">
    <source>
        <dbReference type="SAM" id="Phobius"/>
    </source>
</evidence>
<evidence type="ECO:0000313" key="8">
    <source>
        <dbReference type="Proteomes" id="UP000177555"/>
    </source>
</evidence>
<evidence type="ECO:0000256" key="2">
    <source>
        <dbReference type="ARBA" id="ARBA00006117"/>
    </source>
</evidence>
<protein>
    <recommendedName>
        <fullName evidence="9">Sugar phosphate transporter domain-containing protein</fullName>
    </recommendedName>
</protein>
<keyword evidence="4 6" id="KW-1133">Transmembrane helix</keyword>
<feature type="transmembrane region" description="Helical" evidence="6">
    <location>
        <begin position="175"/>
        <end position="194"/>
    </location>
</feature>
<feature type="transmembrane region" description="Helical" evidence="6">
    <location>
        <begin position="206"/>
        <end position="229"/>
    </location>
</feature>
<feature type="transmembrane region" description="Helical" evidence="6">
    <location>
        <begin position="36"/>
        <end position="55"/>
    </location>
</feature>
<evidence type="ECO:0000256" key="1">
    <source>
        <dbReference type="ARBA" id="ARBA00004141"/>
    </source>
</evidence>
<feature type="transmembrane region" description="Helical" evidence="6">
    <location>
        <begin position="62"/>
        <end position="83"/>
    </location>
</feature>
<evidence type="ECO:0008006" key="9">
    <source>
        <dbReference type="Google" id="ProtNLM"/>
    </source>
</evidence>
<feature type="transmembrane region" description="Helical" evidence="6">
    <location>
        <begin position="263"/>
        <end position="279"/>
    </location>
</feature>